<evidence type="ECO:0000256" key="1">
    <source>
        <dbReference type="SAM" id="MobiDB-lite"/>
    </source>
</evidence>
<feature type="compositionally biased region" description="Low complexity" evidence="1">
    <location>
        <begin position="53"/>
        <end position="65"/>
    </location>
</feature>
<protein>
    <submittedName>
        <fullName evidence="2">Uncharacterized protein</fullName>
    </submittedName>
</protein>
<feature type="compositionally biased region" description="Low complexity" evidence="1">
    <location>
        <begin position="118"/>
        <end position="170"/>
    </location>
</feature>
<gene>
    <name evidence="2" type="ORF">AVDCRST_MAG22-1321</name>
</gene>
<dbReference type="EMBL" id="CADCUV010000046">
    <property type="protein sequence ID" value="CAA9399372.1"/>
    <property type="molecule type" value="Genomic_DNA"/>
</dbReference>
<proteinExistence type="predicted"/>
<sequence>CALTPMPSSLTAPSGASEPRPQRPPPSAPSFRTCQHSPARPGSPQTAPEGSPARFSSRRSAAEASLPDRTRLSTPPCPSRPRSARSCAADGGRRGPCCPPSCSAGPATWPRTSSHMGATPARPSGRSRSTASRARSPTANATVTPSPSPSPNTRRSSSPPGRRSSTSPAR</sequence>
<feature type="non-terminal residue" evidence="2">
    <location>
        <position position="170"/>
    </location>
</feature>
<feature type="compositionally biased region" description="Polar residues" evidence="1">
    <location>
        <begin position="1"/>
        <end position="14"/>
    </location>
</feature>
<feature type="region of interest" description="Disordered" evidence="1">
    <location>
        <begin position="1"/>
        <end position="170"/>
    </location>
</feature>
<accession>A0A6J4NWD7</accession>
<feature type="non-terminal residue" evidence="2">
    <location>
        <position position="1"/>
    </location>
</feature>
<reference evidence="2" key="1">
    <citation type="submission" date="2020-02" db="EMBL/GenBank/DDBJ databases">
        <authorList>
            <person name="Meier V. D."/>
        </authorList>
    </citation>
    <scope>NUCLEOTIDE SEQUENCE</scope>
    <source>
        <strain evidence="2">AVDCRST_MAG22</strain>
    </source>
</reference>
<evidence type="ECO:0000313" key="2">
    <source>
        <dbReference type="EMBL" id="CAA9399372.1"/>
    </source>
</evidence>
<dbReference type="AlphaFoldDB" id="A0A6J4NWD7"/>
<name>A0A6J4NWD7_9ACTN</name>
<feature type="compositionally biased region" description="Low complexity" evidence="1">
    <location>
        <begin position="80"/>
        <end position="89"/>
    </location>
</feature>
<organism evidence="2">
    <name type="scientific">uncultured Rubrobacteraceae bacterium</name>
    <dbReference type="NCBI Taxonomy" id="349277"/>
    <lineage>
        <taxon>Bacteria</taxon>
        <taxon>Bacillati</taxon>
        <taxon>Actinomycetota</taxon>
        <taxon>Rubrobacteria</taxon>
        <taxon>Rubrobacterales</taxon>
        <taxon>Rubrobacteraceae</taxon>
        <taxon>environmental samples</taxon>
    </lineage>
</organism>